<dbReference type="CDD" id="cd00880">
    <property type="entry name" value="Era_like"/>
    <property type="match status" value="1"/>
</dbReference>
<dbReference type="PRINTS" id="PR00326">
    <property type="entry name" value="GTP1OBG"/>
</dbReference>
<reference evidence="4" key="2">
    <citation type="submission" date="2021-04" db="EMBL/GenBank/DDBJ databases">
        <authorList>
            <person name="Gilroy R."/>
        </authorList>
    </citation>
    <scope>NUCLEOTIDE SEQUENCE</scope>
    <source>
        <strain evidence="4">5032</strain>
    </source>
</reference>
<dbReference type="GO" id="GO:0005737">
    <property type="term" value="C:cytoplasm"/>
    <property type="evidence" value="ECO:0007669"/>
    <property type="project" value="TreeGrafter"/>
</dbReference>
<dbReference type="Gene3D" id="3.40.50.300">
    <property type="entry name" value="P-loop containing nucleotide triphosphate hydrolases"/>
    <property type="match status" value="1"/>
</dbReference>
<accession>A0A9D2KQA7</accession>
<dbReference type="PANTHER" id="PTHR42714:SF6">
    <property type="entry name" value="TRANSLATION INITIATION FACTOR IF-2"/>
    <property type="match status" value="1"/>
</dbReference>
<dbReference type="Pfam" id="PF18133">
    <property type="entry name" value="HydF_tetramer"/>
    <property type="match status" value="1"/>
</dbReference>
<dbReference type="InterPro" id="IPR027417">
    <property type="entry name" value="P-loop_NTPase"/>
</dbReference>
<dbReference type="AlphaFoldDB" id="A0A9D2KQA7"/>
<dbReference type="InterPro" id="IPR005225">
    <property type="entry name" value="Small_GTP-bd"/>
</dbReference>
<dbReference type="Proteomes" id="UP000823821">
    <property type="component" value="Unassembled WGS sequence"/>
</dbReference>
<name>A0A9D2KQA7_9BACT</name>
<evidence type="ECO:0000259" key="3">
    <source>
        <dbReference type="Pfam" id="PF18133"/>
    </source>
</evidence>
<dbReference type="NCBIfam" id="TIGR00231">
    <property type="entry name" value="small_GTP"/>
    <property type="match status" value="1"/>
</dbReference>
<dbReference type="GO" id="GO:0005525">
    <property type="term" value="F:GTP binding"/>
    <property type="evidence" value="ECO:0007669"/>
    <property type="project" value="InterPro"/>
</dbReference>
<dbReference type="InterPro" id="IPR041606">
    <property type="entry name" value="HydF_dimer"/>
</dbReference>
<dbReference type="EMBL" id="DWZD01000015">
    <property type="protein sequence ID" value="HJA78359.1"/>
    <property type="molecule type" value="Genomic_DNA"/>
</dbReference>
<evidence type="ECO:0000313" key="4">
    <source>
        <dbReference type="EMBL" id="HJA78359.1"/>
    </source>
</evidence>
<organism evidence="4 5">
    <name type="scientific">Candidatus Desulfovibrio intestinavium</name>
    <dbReference type="NCBI Taxonomy" id="2838534"/>
    <lineage>
        <taxon>Bacteria</taxon>
        <taxon>Pseudomonadati</taxon>
        <taxon>Thermodesulfobacteriota</taxon>
        <taxon>Desulfovibrionia</taxon>
        <taxon>Desulfovibrionales</taxon>
        <taxon>Desulfovibrionaceae</taxon>
        <taxon>Desulfovibrio</taxon>
    </lineage>
</organism>
<evidence type="ECO:0000313" key="5">
    <source>
        <dbReference type="Proteomes" id="UP000823821"/>
    </source>
</evidence>
<dbReference type="NCBIfam" id="TIGR03918">
    <property type="entry name" value="GTP_HydF"/>
    <property type="match status" value="1"/>
</dbReference>
<dbReference type="Pfam" id="PF18128">
    <property type="entry name" value="HydF_dimer"/>
    <property type="match status" value="1"/>
</dbReference>
<sequence length="432" mass="45784">MTDAPRPQRLHIGLFGRRNAGKSSLCNALCGQEAALVSPMPGTTTDPVEKVMELAPLGPVVLLDTPGLDDAGELGAQRVARSLRAVREVDMALIVLEDCLWGLPEQQAVRALRTAEVPFGIVCNCRDAGMAGMARNWRPPAADLPAGVPLAVCRLPSGEDGASLANAAADLAEVRELLAQLPPREDEAPLLRDLLPEGGCLILVCPQDGSAPKGRLIMPQVQAIRDALDGQALCMVVTDAGYAAALMALREPPHLVVCDSQVVAAVAAATPPAVPLTTFSILMARLKGDLPLLARGAAALRRLRPGDTVLIQEACSHHPQADDIGRVKIPRLLARLAGGEVACPMLSGRHWREYRSGQPARAVVHCGGCTLTRRQMNQRLEEAARARLPMTNYGMAISLAQGVLERVLSPFPEALEAYRAAALDAAHNTGQD</sequence>
<dbReference type="InterPro" id="IPR023873">
    <property type="entry name" value="FeFe-hyd_GTPase_HydF"/>
</dbReference>
<feature type="domain" description="Hydrogen maturase F tetramerization" evidence="3">
    <location>
        <begin position="293"/>
        <end position="410"/>
    </location>
</feature>
<evidence type="ECO:0000259" key="2">
    <source>
        <dbReference type="Pfam" id="PF18128"/>
    </source>
</evidence>
<reference evidence="4" key="1">
    <citation type="journal article" date="2021" name="PeerJ">
        <title>Extensive microbial diversity within the chicken gut microbiome revealed by metagenomics and culture.</title>
        <authorList>
            <person name="Gilroy R."/>
            <person name="Ravi A."/>
            <person name="Getino M."/>
            <person name="Pursley I."/>
            <person name="Horton D.L."/>
            <person name="Alikhan N.F."/>
            <person name="Baker D."/>
            <person name="Gharbi K."/>
            <person name="Hall N."/>
            <person name="Watson M."/>
            <person name="Adriaenssens E.M."/>
            <person name="Foster-Nyarko E."/>
            <person name="Jarju S."/>
            <person name="Secka A."/>
            <person name="Antonio M."/>
            <person name="Oren A."/>
            <person name="Chaudhuri R.R."/>
            <person name="La Ragione R."/>
            <person name="Hildebrand F."/>
            <person name="Pallen M.J."/>
        </authorList>
    </citation>
    <scope>NUCLEOTIDE SEQUENCE</scope>
    <source>
        <strain evidence="4">5032</strain>
    </source>
</reference>
<proteinExistence type="predicted"/>
<dbReference type="SUPFAM" id="SSF52540">
    <property type="entry name" value="P-loop containing nucleoside triphosphate hydrolases"/>
    <property type="match status" value="1"/>
</dbReference>
<feature type="domain" description="G" evidence="1">
    <location>
        <begin position="12"/>
        <end position="124"/>
    </location>
</feature>
<gene>
    <name evidence="4" type="primary">hydF</name>
    <name evidence="4" type="ORF">H9784_02125</name>
</gene>
<feature type="domain" description="Hydrogen maturase F dimerization" evidence="2">
    <location>
        <begin position="190"/>
        <end position="288"/>
    </location>
</feature>
<dbReference type="GO" id="GO:0030488">
    <property type="term" value="P:tRNA methylation"/>
    <property type="evidence" value="ECO:0007669"/>
    <property type="project" value="TreeGrafter"/>
</dbReference>
<dbReference type="Pfam" id="PF01926">
    <property type="entry name" value="MMR_HSR1"/>
    <property type="match status" value="1"/>
</dbReference>
<dbReference type="InterPro" id="IPR006073">
    <property type="entry name" value="GTP-bd"/>
</dbReference>
<evidence type="ECO:0000259" key="1">
    <source>
        <dbReference type="Pfam" id="PF01926"/>
    </source>
</evidence>
<dbReference type="PANTHER" id="PTHR42714">
    <property type="entry name" value="TRNA MODIFICATION GTPASE GTPBP3"/>
    <property type="match status" value="1"/>
</dbReference>
<dbReference type="Gene3D" id="3.40.50.11410">
    <property type="match status" value="1"/>
</dbReference>
<dbReference type="GO" id="GO:0002098">
    <property type="term" value="P:tRNA wobble uridine modification"/>
    <property type="evidence" value="ECO:0007669"/>
    <property type="project" value="TreeGrafter"/>
</dbReference>
<protein>
    <submittedName>
        <fullName evidence="4">[FeFe] hydrogenase H-cluster maturation GTPase HydF</fullName>
    </submittedName>
</protein>
<comment type="caution">
    <text evidence="4">The sequence shown here is derived from an EMBL/GenBank/DDBJ whole genome shotgun (WGS) entry which is preliminary data.</text>
</comment>
<dbReference type="InterPro" id="IPR040644">
    <property type="entry name" value="HydF_tetramer"/>
</dbReference>
<dbReference type="Gene3D" id="3.40.50.11420">
    <property type="match status" value="1"/>
</dbReference>